<organism evidence="20">
    <name type="scientific">Candidatus Kentrum sp. FM</name>
    <dbReference type="NCBI Taxonomy" id="2126340"/>
    <lineage>
        <taxon>Bacteria</taxon>
        <taxon>Pseudomonadati</taxon>
        <taxon>Pseudomonadota</taxon>
        <taxon>Gammaproteobacteria</taxon>
        <taxon>Candidatus Kentrum</taxon>
    </lineage>
</organism>
<dbReference type="EC" id="2.7.7.7" evidence="2 18"/>
<comment type="subunit">
    <text evidence="18">DNA polymerase III contains a core (composed of alpha, epsilon and theta chains) that associates with a tau subunit. This core dimerizes to form the POLIII' complex. PolIII' associates with the gamma complex (composed of gamma, delta, delta', psi and chi chains) and with the beta chain to form the complete DNA polymerase III complex.</text>
</comment>
<comment type="function">
    <text evidence="18">DNA polymerase III is a complex, multichain enzyme responsible for most of the replicative synthesis in bacteria. The epsilon subunit contain the editing function and is a proofreading 3'-5' exonuclease.</text>
</comment>
<comment type="cofactor">
    <cofactor evidence="17">
        <name>Mg(2+)</name>
        <dbReference type="ChEBI" id="CHEBI:18420"/>
    </cofactor>
    <cofactor evidence="17">
        <name>Mn(2+)</name>
        <dbReference type="ChEBI" id="CHEBI:29035"/>
    </cofactor>
    <text evidence="17">Binds 2 divalent metal cations. Magnesium or manganese.</text>
</comment>
<feature type="binding site" evidence="17">
    <location>
        <position position="9"/>
    </location>
    <ligand>
        <name>a divalent metal cation</name>
        <dbReference type="ChEBI" id="CHEBI:60240"/>
        <label>1</label>
        <note>catalytic</note>
    </ligand>
</feature>
<dbReference type="InterPro" id="IPR006054">
    <property type="entry name" value="DnaQ"/>
</dbReference>
<dbReference type="EMBL" id="CAADFL010000356">
    <property type="protein sequence ID" value="VFK15119.1"/>
    <property type="molecule type" value="Genomic_DNA"/>
</dbReference>
<dbReference type="AlphaFoldDB" id="A0A450TAV4"/>
<dbReference type="GO" id="GO:0003677">
    <property type="term" value="F:DNA binding"/>
    <property type="evidence" value="ECO:0007669"/>
    <property type="project" value="InterPro"/>
</dbReference>
<dbReference type="SMART" id="SM00479">
    <property type="entry name" value="EXOIII"/>
    <property type="match status" value="1"/>
</dbReference>
<accession>A0A450TAV4</accession>
<feature type="active site" description="Proton acceptor" evidence="15">
    <location>
        <position position="153"/>
    </location>
</feature>
<evidence type="ECO:0000256" key="12">
    <source>
        <dbReference type="ARBA" id="ARBA00022932"/>
    </source>
</evidence>
<name>A0A450TAV4_9GAMM</name>
<keyword evidence="11 17" id="KW-0460">Magnesium</keyword>
<keyword evidence="8 17" id="KW-0479">Metal-binding</keyword>
<dbReference type="GO" id="GO:0045004">
    <property type="term" value="P:DNA replication proofreading"/>
    <property type="evidence" value="ECO:0007669"/>
    <property type="project" value="TreeGrafter"/>
</dbReference>
<evidence type="ECO:0000256" key="15">
    <source>
        <dbReference type="PIRSR" id="PIRSR606309-1"/>
    </source>
</evidence>
<evidence type="ECO:0000313" key="20">
    <source>
        <dbReference type="EMBL" id="VFJ63865.1"/>
    </source>
</evidence>
<dbReference type="InterPro" id="IPR013520">
    <property type="entry name" value="Ribonucl_H"/>
</dbReference>
<evidence type="ECO:0000256" key="5">
    <source>
        <dbReference type="ARBA" id="ARBA00022695"/>
    </source>
</evidence>
<feature type="binding site" evidence="16">
    <location>
        <position position="57"/>
    </location>
    <ligand>
        <name>substrate</name>
    </ligand>
</feature>
<dbReference type="GO" id="GO:0008408">
    <property type="term" value="F:3'-5' exonuclease activity"/>
    <property type="evidence" value="ECO:0007669"/>
    <property type="project" value="TreeGrafter"/>
</dbReference>
<evidence type="ECO:0000313" key="21">
    <source>
        <dbReference type="EMBL" id="VFJ64331.1"/>
    </source>
</evidence>
<evidence type="ECO:0000256" key="14">
    <source>
        <dbReference type="ARBA" id="ARBA00049244"/>
    </source>
</evidence>
<sequence>MRQVVLDTETTGLDITQGHRVIELGAREIIDRQLTDRCFHHYLQPDRDIDWGAQAVHGITRVFLQDKPRFADIAGEFIAFIRDAELIIHNAPFDVGFLDGELKRLGPQWGRMQDYATIVDTLVMARTRYPGQKNTLDALCKRYRVDNSKRDLHGALLDAEILARIYLVMTGGQISLALETPRPRMPDDWFDPANAKGKRPPPRVIRATPEELAAHTARLAAIDKASGGKCLWK</sequence>
<evidence type="ECO:0000256" key="11">
    <source>
        <dbReference type="ARBA" id="ARBA00022842"/>
    </source>
</evidence>
<evidence type="ECO:0000259" key="19">
    <source>
        <dbReference type="SMART" id="SM00479"/>
    </source>
</evidence>
<dbReference type="Pfam" id="PF00929">
    <property type="entry name" value="RNase_T"/>
    <property type="match status" value="1"/>
</dbReference>
<dbReference type="InterPro" id="IPR012337">
    <property type="entry name" value="RNaseH-like_sf"/>
</dbReference>
<evidence type="ECO:0000256" key="3">
    <source>
        <dbReference type="ARBA" id="ARBA00020352"/>
    </source>
</evidence>
<keyword evidence="13 17" id="KW-0464">Manganese</keyword>
<keyword evidence="4 18" id="KW-0808">Transferase</keyword>
<dbReference type="SUPFAM" id="SSF53098">
    <property type="entry name" value="Ribonuclease H-like"/>
    <property type="match status" value="1"/>
</dbReference>
<evidence type="ECO:0000256" key="4">
    <source>
        <dbReference type="ARBA" id="ARBA00022679"/>
    </source>
</evidence>
<comment type="cofactor">
    <cofactor evidence="1 18">
        <name>Mn(2+)</name>
        <dbReference type="ChEBI" id="CHEBI:29035"/>
    </cofactor>
</comment>
<dbReference type="GO" id="GO:0003887">
    <property type="term" value="F:DNA-directed DNA polymerase activity"/>
    <property type="evidence" value="ECO:0007669"/>
    <property type="project" value="UniProtKB-KW"/>
</dbReference>
<proteinExistence type="predicted"/>
<evidence type="ECO:0000256" key="18">
    <source>
        <dbReference type="RuleBase" id="RU364087"/>
    </source>
</evidence>
<keyword evidence="6 18" id="KW-0235">DNA replication</keyword>
<protein>
    <recommendedName>
        <fullName evidence="3 18">DNA polymerase III subunit epsilon</fullName>
        <ecNumber evidence="2 18">2.7.7.7</ecNumber>
    </recommendedName>
</protein>
<feature type="binding site" evidence="16">
    <location>
        <position position="158"/>
    </location>
    <ligand>
        <name>substrate</name>
    </ligand>
</feature>
<feature type="binding site" evidence="16">
    <location>
        <position position="9"/>
    </location>
    <ligand>
        <name>substrate</name>
    </ligand>
</feature>
<evidence type="ECO:0000256" key="2">
    <source>
        <dbReference type="ARBA" id="ARBA00012417"/>
    </source>
</evidence>
<dbReference type="CDD" id="cd06131">
    <property type="entry name" value="DNA_pol_III_epsilon_Ecoli_like"/>
    <property type="match status" value="1"/>
</dbReference>
<evidence type="ECO:0000256" key="8">
    <source>
        <dbReference type="ARBA" id="ARBA00022723"/>
    </source>
</evidence>
<dbReference type="EMBL" id="CAADFA010000356">
    <property type="protein sequence ID" value="VFJ63865.1"/>
    <property type="molecule type" value="Genomic_DNA"/>
</dbReference>
<evidence type="ECO:0000256" key="17">
    <source>
        <dbReference type="PIRSR" id="PIRSR606309-3"/>
    </source>
</evidence>
<feature type="binding site" evidence="17">
    <location>
        <position position="158"/>
    </location>
    <ligand>
        <name>a divalent metal cation</name>
        <dbReference type="ChEBI" id="CHEBI:60240"/>
        <label>1</label>
        <note>catalytic</note>
    </ligand>
</feature>
<dbReference type="NCBIfam" id="TIGR01406">
    <property type="entry name" value="dnaQ_proteo"/>
    <property type="match status" value="1"/>
</dbReference>
<dbReference type="NCBIfam" id="TIGR00573">
    <property type="entry name" value="dnaq"/>
    <property type="match status" value="1"/>
</dbReference>
<evidence type="ECO:0000256" key="10">
    <source>
        <dbReference type="ARBA" id="ARBA00022839"/>
    </source>
</evidence>
<evidence type="ECO:0000313" key="22">
    <source>
        <dbReference type="EMBL" id="VFK15119.1"/>
    </source>
</evidence>
<evidence type="ECO:0000256" key="9">
    <source>
        <dbReference type="ARBA" id="ARBA00022801"/>
    </source>
</evidence>
<keyword evidence="7 18" id="KW-0540">Nuclease</keyword>
<keyword evidence="5 18" id="KW-0548">Nucleotidyltransferase</keyword>
<evidence type="ECO:0000256" key="1">
    <source>
        <dbReference type="ARBA" id="ARBA00001936"/>
    </source>
</evidence>
<reference evidence="20" key="1">
    <citation type="submission" date="2019-02" db="EMBL/GenBank/DDBJ databases">
        <authorList>
            <person name="Gruber-Vodicka R. H."/>
            <person name="Seah K. B. B."/>
        </authorList>
    </citation>
    <scope>NUCLEOTIDE SEQUENCE</scope>
    <source>
        <strain evidence="21">BECK_BZ163</strain>
        <strain evidence="22">BECK_BZ164</strain>
        <strain evidence="20">BECK_BZ165</strain>
    </source>
</reference>
<feature type="binding site" evidence="17">
    <location>
        <position position="7"/>
    </location>
    <ligand>
        <name>a divalent metal cation</name>
        <dbReference type="ChEBI" id="CHEBI:60240"/>
        <label>1</label>
        <note>catalytic</note>
    </ligand>
</feature>
<dbReference type="PANTHER" id="PTHR30231">
    <property type="entry name" value="DNA POLYMERASE III SUBUNIT EPSILON"/>
    <property type="match status" value="1"/>
</dbReference>
<keyword evidence="9 18" id="KW-0378">Hydrolase</keyword>
<dbReference type="PANTHER" id="PTHR30231:SF41">
    <property type="entry name" value="DNA POLYMERASE III SUBUNIT EPSILON"/>
    <property type="match status" value="1"/>
</dbReference>
<dbReference type="NCBIfam" id="NF004316">
    <property type="entry name" value="PRK05711.1"/>
    <property type="match status" value="1"/>
</dbReference>
<dbReference type="FunFam" id="3.30.420.10:FF:000012">
    <property type="entry name" value="DNA polymerase III subunit epsilon"/>
    <property type="match status" value="1"/>
</dbReference>
<dbReference type="InterPro" id="IPR036397">
    <property type="entry name" value="RNaseH_sf"/>
</dbReference>
<evidence type="ECO:0000256" key="13">
    <source>
        <dbReference type="ARBA" id="ARBA00023211"/>
    </source>
</evidence>
<feature type="binding site" evidence="16">
    <location>
        <position position="7"/>
    </location>
    <ligand>
        <name>substrate</name>
    </ligand>
</feature>
<dbReference type="GO" id="GO:0005829">
    <property type="term" value="C:cytosol"/>
    <property type="evidence" value="ECO:0007669"/>
    <property type="project" value="TreeGrafter"/>
</dbReference>
<comment type="catalytic activity">
    <reaction evidence="14 18">
        <text>DNA(n) + a 2'-deoxyribonucleoside 5'-triphosphate = DNA(n+1) + diphosphate</text>
        <dbReference type="Rhea" id="RHEA:22508"/>
        <dbReference type="Rhea" id="RHEA-COMP:17339"/>
        <dbReference type="Rhea" id="RHEA-COMP:17340"/>
        <dbReference type="ChEBI" id="CHEBI:33019"/>
        <dbReference type="ChEBI" id="CHEBI:61560"/>
        <dbReference type="ChEBI" id="CHEBI:173112"/>
        <dbReference type="EC" id="2.7.7.7"/>
    </reaction>
</comment>
<dbReference type="Gene3D" id="3.30.420.10">
    <property type="entry name" value="Ribonuclease H-like superfamily/Ribonuclease H"/>
    <property type="match status" value="1"/>
</dbReference>
<keyword evidence="12 18" id="KW-0239">DNA-directed DNA polymerase</keyword>
<evidence type="ECO:0000256" key="7">
    <source>
        <dbReference type="ARBA" id="ARBA00022722"/>
    </source>
</evidence>
<keyword evidence="10 18" id="KW-0269">Exonuclease</keyword>
<gene>
    <name evidence="18" type="primary">dnaQ</name>
    <name evidence="21" type="ORF">BECKFM1743A_GA0114220_103541</name>
    <name evidence="22" type="ORF">BECKFM1743B_GA0114221_103561</name>
    <name evidence="20" type="ORF">BECKFM1743C_GA0114222_103561</name>
</gene>
<dbReference type="GO" id="GO:0046872">
    <property type="term" value="F:metal ion binding"/>
    <property type="evidence" value="ECO:0007669"/>
    <property type="project" value="UniProtKB-KW"/>
</dbReference>
<evidence type="ECO:0000256" key="16">
    <source>
        <dbReference type="PIRSR" id="PIRSR606309-2"/>
    </source>
</evidence>
<dbReference type="EMBL" id="CAADEZ010000354">
    <property type="protein sequence ID" value="VFJ64331.1"/>
    <property type="molecule type" value="Genomic_DNA"/>
</dbReference>
<dbReference type="InterPro" id="IPR006309">
    <property type="entry name" value="DnaQ_proteo"/>
</dbReference>
<feature type="domain" description="Exonuclease" evidence="19">
    <location>
        <begin position="2"/>
        <end position="175"/>
    </location>
</feature>
<evidence type="ECO:0000256" key="6">
    <source>
        <dbReference type="ARBA" id="ARBA00022705"/>
    </source>
</evidence>